<reference evidence="1 2" key="1">
    <citation type="submission" date="2018-06" db="EMBL/GenBank/DDBJ databases">
        <title>A transcriptomic atlas of mushroom development highlights an independent origin of complex multicellularity.</title>
        <authorList>
            <consortium name="DOE Joint Genome Institute"/>
            <person name="Krizsan K."/>
            <person name="Almasi E."/>
            <person name="Merenyi Z."/>
            <person name="Sahu N."/>
            <person name="Viragh M."/>
            <person name="Koszo T."/>
            <person name="Mondo S."/>
            <person name="Kiss B."/>
            <person name="Balint B."/>
            <person name="Kues U."/>
            <person name="Barry K."/>
            <person name="Hegedus J.C."/>
            <person name="Henrissat B."/>
            <person name="Johnson J."/>
            <person name="Lipzen A."/>
            <person name="Ohm R."/>
            <person name="Nagy I."/>
            <person name="Pangilinan J."/>
            <person name="Yan J."/>
            <person name="Xiong Y."/>
            <person name="Grigoriev I.V."/>
            <person name="Hibbett D.S."/>
            <person name="Nagy L.G."/>
        </authorList>
    </citation>
    <scope>NUCLEOTIDE SEQUENCE [LARGE SCALE GENOMIC DNA]</scope>
    <source>
        <strain evidence="1 2">SZMC22713</strain>
    </source>
</reference>
<name>A0A4Y7PLG6_9AGAM</name>
<dbReference type="OrthoDB" id="3365698at2759"/>
<sequence length="308" mass="35209">MEGVDHLVKLLQIVKKGGLEVAFADDGRHLSTFQPYQEPLRSMRHALQDSKLCMAVLDTIKTRLARRIRNLQKRCAPLVLEDGIKRIPDEILAQIFETGHRMTSYSDFSLAVSHVSGFQDCDAVDNDWELTLETPKPKSFRMDSLKITLSEIVASEVVLSLYKILTYLTASLVDISLLMHGNSYDIWRDAGIFPYGYSIRLEFGSPCSLSVIDSLPPENRKALQSFQFEQSSFDHVPNELPTWSHFPSLRHIQFRHCVIPEEIVEDMVRSILAHEDFESIEIISPQKISEKFLFDLQDEVGERLVLCL</sequence>
<dbReference type="AlphaFoldDB" id="A0A4Y7PLG6"/>
<proteinExistence type="predicted"/>
<dbReference type="VEuPathDB" id="FungiDB:BD410DRAFT_844557"/>
<dbReference type="Proteomes" id="UP000294933">
    <property type="component" value="Unassembled WGS sequence"/>
</dbReference>
<protein>
    <submittedName>
        <fullName evidence="1">Uncharacterized protein</fullName>
    </submittedName>
</protein>
<evidence type="ECO:0000313" key="1">
    <source>
        <dbReference type="EMBL" id="TDL16283.1"/>
    </source>
</evidence>
<keyword evidence="2" id="KW-1185">Reference proteome</keyword>
<organism evidence="1 2">
    <name type="scientific">Rickenella mellea</name>
    <dbReference type="NCBI Taxonomy" id="50990"/>
    <lineage>
        <taxon>Eukaryota</taxon>
        <taxon>Fungi</taxon>
        <taxon>Dikarya</taxon>
        <taxon>Basidiomycota</taxon>
        <taxon>Agaricomycotina</taxon>
        <taxon>Agaricomycetes</taxon>
        <taxon>Hymenochaetales</taxon>
        <taxon>Rickenellaceae</taxon>
        <taxon>Rickenella</taxon>
    </lineage>
</organism>
<evidence type="ECO:0000313" key="2">
    <source>
        <dbReference type="Proteomes" id="UP000294933"/>
    </source>
</evidence>
<dbReference type="STRING" id="50990.A0A4Y7PLG6"/>
<dbReference type="EMBL" id="ML170247">
    <property type="protein sequence ID" value="TDL16283.1"/>
    <property type="molecule type" value="Genomic_DNA"/>
</dbReference>
<gene>
    <name evidence="1" type="ORF">BD410DRAFT_844557</name>
</gene>
<accession>A0A4Y7PLG6</accession>